<proteinExistence type="inferred from homology"/>
<evidence type="ECO:0000256" key="4">
    <source>
        <dbReference type="ARBA" id="ARBA00022679"/>
    </source>
</evidence>
<dbReference type="Gene3D" id="3.40.640.10">
    <property type="entry name" value="Type I PLP-dependent aspartate aminotransferase-like (Major domain)"/>
    <property type="match status" value="1"/>
</dbReference>
<keyword evidence="7" id="KW-0028">Amino-acid biosynthesis</keyword>
<comment type="caution">
    <text evidence="9">The sequence shown here is derived from an EMBL/GenBank/DDBJ whole genome shotgun (WGS) entry which is preliminary data.</text>
</comment>
<dbReference type="InterPro" id="IPR015424">
    <property type="entry name" value="PyrdxlP-dep_Trfase"/>
</dbReference>
<dbReference type="PANTHER" id="PTHR43643:SF3">
    <property type="entry name" value="HISTIDINOL-PHOSPHATE AMINOTRANSFERASE"/>
    <property type="match status" value="1"/>
</dbReference>
<evidence type="ECO:0000256" key="7">
    <source>
        <dbReference type="HAMAP-Rule" id="MF_01023"/>
    </source>
</evidence>
<evidence type="ECO:0000313" key="10">
    <source>
        <dbReference type="Proteomes" id="UP001232445"/>
    </source>
</evidence>
<dbReference type="HAMAP" id="MF_01023">
    <property type="entry name" value="HisC_aminotrans_2"/>
    <property type="match status" value="1"/>
</dbReference>
<comment type="similarity">
    <text evidence="7">Belongs to the class-II pyridoxal-phosphate-dependent aminotransferase family. Histidinol-phosphate aminotransferase subfamily.</text>
</comment>
<comment type="pathway">
    <text evidence="7">Amino-acid biosynthesis; L-histidine biosynthesis; L-histidine from 5-phospho-alpha-D-ribose 1-diphosphate: step 7/9.</text>
</comment>
<comment type="catalytic activity">
    <reaction evidence="7">
        <text>L-histidinol phosphate + 2-oxoglutarate = 3-(imidazol-4-yl)-2-oxopropyl phosphate + L-glutamate</text>
        <dbReference type="Rhea" id="RHEA:23744"/>
        <dbReference type="ChEBI" id="CHEBI:16810"/>
        <dbReference type="ChEBI" id="CHEBI:29985"/>
        <dbReference type="ChEBI" id="CHEBI:57766"/>
        <dbReference type="ChEBI" id="CHEBI:57980"/>
        <dbReference type="EC" id="2.6.1.9"/>
    </reaction>
</comment>
<keyword evidence="4 7" id="KW-0808">Transferase</keyword>
<gene>
    <name evidence="7" type="primary">hisC</name>
    <name evidence="9" type="ORF">J2S00_000415</name>
</gene>
<evidence type="ECO:0000256" key="6">
    <source>
        <dbReference type="ARBA" id="ARBA00023102"/>
    </source>
</evidence>
<dbReference type="Gene3D" id="3.90.1150.10">
    <property type="entry name" value="Aspartate Aminotransferase, domain 1"/>
    <property type="match status" value="1"/>
</dbReference>
<evidence type="ECO:0000313" key="9">
    <source>
        <dbReference type="EMBL" id="MDQ0337645.1"/>
    </source>
</evidence>
<evidence type="ECO:0000256" key="1">
    <source>
        <dbReference type="ARBA" id="ARBA00001933"/>
    </source>
</evidence>
<dbReference type="EC" id="2.6.1.9" evidence="7"/>
<sequence length="363" mass="40796">MKPKEQIIGLSPYHPGKPIEEVKREFKLTEVIKLASNENPFGPTPKVKQAILEASDNLALYPDGAAFELRQALAEYYRVNPDQLIFGNGSDEIVQIICRTFLTPGSNAVMAEPTFPRYKANVIIEGAQAVEVPLKEGVYDLEAMAAAVNEHTRLVWVCNPNNPTGTHISEDELVSFLRQVPEDVLVVVDEAYYEYVTAEDYPDTTRLLNQYPNILILRTFSKIYGLAALRIGYGIARPEVVDWLNRVREPFNTSRVAQKAALAALADQDYRAVCFEKNKQGKEYFYRQFEVLNLAFYPTEANFIMVDLGRPAQPVFDALLRQGVIVRSGEVLGMPTCLRITIGSQEQNEKIIHLLSQTVHSVS</sequence>
<dbReference type="SUPFAM" id="SSF53383">
    <property type="entry name" value="PLP-dependent transferases"/>
    <property type="match status" value="1"/>
</dbReference>
<protein>
    <recommendedName>
        <fullName evidence="7">Histidinol-phosphate aminotransferase</fullName>
        <ecNumber evidence="7">2.6.1.9</ecNumber>
    </recommendedName>
    <alternativeName>
        <fullName evidence="7">Imidazole acetol-phosphate transaminase</fullName>
    </alternativeName>
</protein>
<evidence type="ECO:0000256" key="3">
    <source>
        <dbReference type="ARBA" id="ARBA00022576"/>
    </source>
</evidence>
<comment type="subunit">
    <text evidence="2 7">Homodimer.</text>
</comment>
<dbReference type="Proteomes" id="UP001232445">
    <property type="component" value="Unassembled WGS sequence"/>
</dbReference>
<comment type="cofactor">
    <cofactor evidence="1 7">
        <name>pyridoxal 5'-phosphate</name>
        <dbReference type="ChEBI" id="CHEBI:597326"/>
    </cofactor>
</comment>
<feature type="domain" description="Aminotransferase class I/classII large" evidence="8">
    <location>
        <begin position="30"/>
        <end position="353"/>
    </location>
</feature>
<dbReference type="InterPro" id="IPR015421">
    <property type="entry name" value="PyrdxlP-dep_Trfase_major"/>
</dbReference>
<feature type="modified residue" description="N6-(pyridoxal phosphate)lysine" evidence="7">
    <location>
        <position position="222"/>
    </location>
</feature>
<organism evidence="9 10">
    <name type="scientific">Caldalkalibacillus uzonensis</name>
    <dbReference type="NCBI Taxonomy" id="353224"/>
    <lineage>
        <taxon>Bacteria</taxon>
        <taxon>Bacillati</taxon>
        <taxon>Bacillota</taxon>
        <taxon>Bacilli</taxon>
        <taxon>Bacillales</taxon>
        <taxon>Bacillaceae</taxon>
        <taxon>Caldalkalibacillus</taxon>
    </lineage>
</organism>
<keyword evidence="5 7" id="KW-0663">Pyridoxal phosphate</keyword>
<dbReference type="InterPro" id="IPR050106">
    <property type="entry name" value="HistidinolP_aminotransfase"/>
</dbReference>
<keyword evidence="6 7" id="KW-0368">Histidine biosynthesis</keyword>
<dbReference type="NCBIfam" id="TIGR01141">
    <property type="entry name" value="hisC"/>
    <property type="match status" value="1"/>
</dbReference>
<dbReference type="InterPro" id="IPR005861">
    <property type="entry name" value="HisP_aminotrans"/>
</dbReference>
<dbReference type="PANTHER" id="PTHR43643">
    <property type="entry name" value="HISTIDINOL-PHOSPHATE AMINOTRANSFERASE 2"/>
    <property type="match status" value="1"/>
</dbReference>
<dbReference type="GO" id="GO:0004400">
    <property type="term" value="F:histidinol-phosphate transaminase activity"/>
    <property type="evidence" value="ECO:0007669"/>
    <property type="project" value="UniProtKB-EC"/>
</dbReference>
<dbReference type="Pfam" id="PF00155">
    <property type="entry name" value="Aminotran_1_2"/>
    <property type="match status" value="1"/>
</dbReference>
<dbReference type="RefSeq" id="WP_307334909.1">
    <property type="nucleotide sequence ID" value="NZ_JAUSUQ010000001.1"/>
</dbReference>
<evidence type="ECO:0000256" key="2">
    <source>
        <dbReference type="ARBA" id="ARBA00011738"/>
    </source>
</evidence>
<dbReference type="EMBL" id="JAUSUQ010000001">
    <property type="protein sequence ID" value="MDQ0337645.1"/>
    <property type="molecule type" value="Genomic_DNA"/>
</dbReference>
<keyword evidence="3 7" id="KW-0032">Aminotransferase</keyword>
<dbReference type="InterPro" id="IPR004839">
    <property type="entry name" value="Aminotransferase_I/II_large"/>
</dbReference>
<name>A0ABU0CMJ5_9BACI</name>
<dbReference type="InterPro" id="IPR015422">
    <property type="entry name" value="PyrdxlP-dep_Trfase_small"/>
</dbReference>
<reference evidence="9 10" key="1">
    <citation type="submission" date="2023-07" db="EMBL/GenBank/DDBJ databases">
        <title>Genomic Encyclopedia of Type Strains, Phase IV (KMG-IV): sequencing the most valuable type-strain genomes for metagenomic binning, comparative biology and taxonomic classification.</title>
        <authorList>
            <person name="Goeker M."/>
        </authorList>
    </citation>
    <scope>NUCLEOTIDE SEQUENCE [LARGE SCALE GENOMIC DNA]</scope>
    <source>
        <strain evidence="9 10">DSM 17740</strain>
    </source>
</reference>
<evidence type="ECO:0000259" key="8">
    <source>
        <dbReference type="Pfam" id="PF00155"/>
    </source>
</evidence>
<evidence type="ECO:0000256" key="5">
    <source>
        <dbReference type="ARBA" id="ARBA00022898"/>
    </source>
</evidence>
<accession>A0ABU0CMJ5</accession>
<dbReference type="CDD" id="cd00609">
    <property type="entry name" value="AAT_like"/>
    <property type="match status" value="1"/>
</dbReference>
<keyword evidence="10" id="KW-1185">Reference proteome</keyword>